<proteinExistence type="predicted"/>
<dbReference type="Proteomes" id="UP001501176">
    <property type="component" value="Unassembled WGS sequence"/>
</dbReference>
<evidence type="ECO:0000256" key="6">
    <source>
        <dbReference type="SAM" id="Phobius"/>
    </source>
</evidence>
<evidence type="ECO:0008006" key="9">
    <source>
        <dbReference type="Google" id="ProtNLM"/>
    </source>
</evidence>
<dbReference type="Pfam" id="PF05101">
    <property type="entry name" value="VirB3"/>
    <property type="match status" value="1"/>
</dbReference>
<feature type="region of interest" description="Disordered" evidence="5">
    <location>
        <begin position="1"/>
        <end position="29"/>
    </location>
</feature>
<gene>
    <name evidence="7" type="ORF">GCM10009125_17300</name>
</gene>
<comment type="caution">
    <text evidence="7">The sequence shown here is derived from an EMBL/GenBank/DDBJ whole genome shotgun (WGS) entry which is preliminary data.</text>
</comment>
<reference evidence="7 8" key="1">
    <citation type="journal article" date="2019" name="Int. J. Syst. Evol. Microbiol.">
        <title>The Global Catalogue of Microorganisms (GCM) 10K type strain sequencing project: providing services to taxonomists for standard genome sequencing and annotation.</title>
        <authorList>
            <consortium name="The Broad Institute Genomics Platform"/>
            <consortium name="The Broad Institute Genome Sequencing Center for Infectious Disease"/>
            <person name="Wu L."/>
            <person name="Ma J."/>
        </authorList>
    </citation>
    <scope>NUCLEOTIDE SEQUENCE [LARGE SCALE GENOMIC DNA]</scope>
    <source>
        <strain evidence="7 8">JCM 16240</strain>
    </source>
</reference>
<organism evidence="7 8">
    <name type="scientific">Castellaniella daejeonensis</name>
    <dbReference type="NCBI Taxonomy" id="659013"/>
    <lineage>
        <taxon>Bacteria</taxon>
        <taxon>Pseudomonadati</taxon>
        <taxon>Pseudomonadota</taxon>
        <taxon>Betaproteobacteria</taxon>
        <taxon>Burkholderiales</taxon>
        <taxon>Alcaligenaceae</taxon>
        <taxon>Castellaniella</taxon>
    </lineage>
</organism>
<evidence type="ECO:0000256" key="5">
    <source>
        <dbReference type="SAM" id="MobiDB-lite"/>
    </source>
</evidence>
<accession>A0ABN0TS69</accession>
<evidence type="ECO:0000256" key="4">
    <source>
        <dbReference type="ARBA" id="ARBA00023136"/>
    </source>
</evidence>
<sequence>MATHTNGTQSRHQDATAQTPATHQNPNTYPVFKGLGRKATFMGIPTTLLLGAFVCVAVIAMTAGLAWWGLLFVVMPTLAIATRDDDKALDVLWLEIKTRRMNRNQRFWRGSSYATQGYHRHRPWHSLIHRRNHP</sequence>
<dbReference type="RefSeq" id="WP_343820987.1">
    <property type="nucleotide sequence ID" value="NZ_BAAAFN010000013.1"/>
</dbReference>
<keyword evidence="3 6" id="KW-1133">Transmembrane helix</keyword>
<feature type="compositionally biased region" description="Polar residues" evidence="5">
    <location>
        <begin position="1"/>
        <end position="28"/>
    </location>
</feature>
<dbReference type="EMBL" id="BAAAFN010000013">
    <property type="protein sequence ID" value="GAA0228857.1"/>
    <property type="molecule type" value="Genomic_DNA"/>
</dbReference>
<evidence type="ECO:0000313" key="8">
    <source>
        <dbReference type="Proteomes" id="UP001501176"/>
    </source>
</evidence>
<dbReference type="InterPro" id="IPR007792">
    <property type="entry name" value="T4SS_VirB3/TrbD/AvhB"/>
</dbReference>
<keyword evidence="2 6" id="KW-0812">Transmembrane</keyword>
<keyword evidence="4 6" id="KW-0472">Membrane</keyword>
<evidence type="ECO:0000256" key="3">
    <source>
        <dbReference type="ARBA" id="ARBA00022989"/>
    </source>
</evidence>
<evidence type="ECO:0000256" key="1">
    <source>
        <dbReference type="ARBA" id="ARBA00004370"/>
    </source>
</evidence>
<name>A0ABN0TS69_9BURK</name>
<keyword evidence="8" id="KW-1185">Reference proteome</keyword>
<feature type="transmembrane region" description="Helical" evidence="6">
    <location>
        <begin position="39"/>
        <end position="59"/>
    </location>
</feature>
<protein>
    <recommendedName>
        <fullName evidence="9">Type VI secretion protein</fullName>
    </recommendedName>
</protein>
<evidence type="ECO:0000313" key="7">
    <source>
        <dbReference type="EMBL" id="GAA0228857.1"/>
    </source>
</evidence>
<evidence type="ECO:0000256" key="2">
    <source>
        <dbReference type="ARBA" id="ARBA00022692"/>
    </source>
</evidence>
<comment type="subcellular location">
    <subcellularLocation>
        <location evidence="1">Membrane</location>
    </subcellularLocation>
</comment>